<reference evidence="2 3" key="1">
    <citation type="submission" date="2024-02" db="EMBL/GenBank/DDBJ databases">
        <title>High-quality chromosome-scale genome assembly of Pensacola bahiagrass (Paspalum notatum Flugge var. saurae).</title>
        <authorList>
            <person name="Vega J.M."/>
            <person name="Podio M."/>
            <person name="Orjuela J."/>
            <person name="Siena L.A."/>
            <person name="Pessino S.C."/>
            <person name="Combes M.C."/>
            <person name="Mariac C."/>
            <person name="Albertini E."/>
            <person name="Pupilli F."/>
            <person name="Ortiz J.P.A."/>
            <person name="Leblanc O."/>
        </authorList>
    </citation>
    <scope>NUCLEOTIDE SEQUENCE [LARGE SCALE GENOMIC DNA]</scope>
    <source>
        <strain evidence="2">R1</strain>
        <tissue evidence="2">Leaf</tissue>
    </source>
</reference>
<sequence length="75" mass="8198">MATRCILKPATLLGGDRCSTRPGDLCSTRPRPATSALRVSFARHFKVCAYTPRVNQPRSATETTQPKPKRVVLSA</sequence>
<dbReference type="Proteomes" id="UP001341281">
    <property type="component" value="Chromosome 03"/>
</dbReference>
<evidence type="ECO:0000313" key="3">
    <source>
        <dbReference type="Proteomes" id="UP001341281"/>
    </source>
</evidence>
<organism evidence="2 3">
    <name type="scientific">Paspalum notatum var. saurae</name>
    <dbReference type="NCBI Taxonomy" id="547442"/>
    <lineage>
        <taxon>Eukaryota</taxon>
        <taxon>Viridiplantae</taxon>
        <taxon>Streptophyta</taxon>
        <taxon>Embryophyta</taxon>
        <taxon>Tracheophyta</taxon>
        <taxon>Spermatophyta</taxon>
        <taxon>Magnoliopsida</taxon>
        <taxon>Liliopsida</taxon>
        <taxon>Poales</taxon>
        <taxon>Poaceae</taxon>
        <taxon>PACMAD clade</taxon>
        <taxon>Panicoideae</taxon>
        <taxon>Andropogonodae</taxon>
        <taxon>Paspaleae</taxon>
        <taxon>Paspalinae</taxon>
        <taxon>Paspalum</taxon>
    </lineage>
</organism>
<name>A0AAQ3T6M5_PASNO</name>
<evidence type="ECO:0000256" key="1">
    <source>
        <dbReference type="SAM" id="MobiDB-lite"/>
    </source>
</evidence>
<feature type="compositionally biased region" description="Polar residues" evidence="1">
    <location>
        <begin position="55"/>
        <end position="66"/>
    </location>
</feature>
<keyword evidence="3" id="KW-1185">Reference proteome</keyword>
<protein>
    <submittedName>
        <fullName evidence="2">Uncharacterized protein</fullName>
    </submittedName>
</protein>
<proteinExistence type="predicted"/>
<evidence type="ECO:0000313" key="2">
    <source>
        <dbReference type="EMBL" id="WVZ66227.1"/>
    </source>
</evidence>
<dbReference type="AlphaFoldDB" id="A0AAQ3T6M5"/>
<accession>A0AAQ3T6M5</accession>
<gene>
    <name evidence="2" type="ORF">U9M48_015481</name>
</gene>
<feature type="region of interest" description="Disordered" evidence="1">
    <location>
        <begin position="55"/>
        <end position="75"/>
    </location>
</feature>
<dbReference type="EMBL" id="CP144747">
    <property type="protein sequence ID" value="WVZ66227.1"/>
    <property type="molecule type" value="Genomic_DNA"/>
</dbReference>